<organism evidence="4 5">
    <name type="scientific">Botrytis paeoniae</name>
    <dbReference type="NCBI Taxonomy" id="278948"/>
    <lineage>
        <taxon>Eukaryota</taxon>
        <taxon>Fungi</taxon>
        <taxon>Dikarya</taxon>
        <taxon>Ascomycota</taxon>
        <taxon>Pezizomycotina</taxon>
        <taxon>Leotiomycetes</taxon>
        <taxon>Helotiales</taxon>
        <taxon>Sclerotiniaceae</taxon>
        <taxon>Botrytis</taxon>
    </lineage>
</organism>
<dbReference type="GO" id="GO:0016491">
    <property type="term" value="F:oxidoreductase activity"/>
    <property type="evidence" value="ECO:0007669"/>
    <property type="project" value="UniProtKB-KW"/>
</dbReference>
<name>A0A4Z1FTU7_9HELO</name>
<dbReference type="PRINTS" id="PR00081">
    <property type="entry name" value="GDHRDH"/>
</dbReference>
<evidence type="ECO:0008006" key="6">
    <source>
        <dbReference type="Google" id="ProtNLM"/>
    </source>
</evidence>
<dbReference type="SUPFAM" id="SSF51735">
    <property type="entry name" value="NAD(P)-binding Rossmann-fold domains"/>
    <property type="match status" value="1"/>
</dbReference>
<dbReference type="Gene3D" id="3.40.50.720">
    <property type="entry name" value="NAD(P)-binding Rossmann-like Domain"/>
    <property type="match status" value="1"/>
</dbReference>
<dbReference type="Proteomes" id="UP000297910">
    <property type="component" value="Unassembled WGS sequence"/>
</dbReference>
<evidence type="ECO:0000313" key="4">
    <source>
        <dbReference type="EMBL" id="TGO26392.1"/>
    </source>
</evidence>
<reference evidence="4 5" key="1">
    <citation type="submission" date="2017-12" db="EMBL/GenBank/DDBJ databases">
        <title>Comparative genomics of Botrytis spp.</title>
        <authorList>
            <person name="Valero-Jimenez C.A."/>
            <person name="Tapia P."/>
            <person name="Veloso J."/>
            <person name="Silva-Moreno E."/>
            <person name="Staats M."/>
            <person name="Valdes J.H."/>
            <person name="Van Kan J.A.L."/>
        </authorList>
    </citation>
    <scope>NUCLEOTIDE SEQUENCE [LARGE SCALE GENOMIC DNA]</scope>
    <source>
        <strain evidence="4 5">Bp0003</strain>
    </source>
</reference>
<sequence>MTILAPYADAHRDPQGPGDARPTALQVVKDQDLVGKWKDKVVLITGCTSGIGVETARAMASTGAKVYITARRMEVGKSVAEKITKEFGREVEVIELTLDSFDSIRNAAAAFLQKSQQLNILINNAGVMAAPEGRTADGFETQFGTNHLGHFLLFQLLKGALLSSSSPSFGSRVISVASSAHRKTGVHFGNYNFDKDPNDTYEPWKAYGQSKTANIWFANELDRRYGAKGLHAFSLHPGGMMTELQRYTPNAADGLDERQKKQMKSNEQGAATSVWAAVAKELEGKGGIYLDDVQESEPWEKDPTRSPLGPDGGHYSYVYDKPSEERLWKDSLEMVGLPDDA</sequence>
<evidence type="ECO:0000256" key="2">
    <source>
        <dbReference type="ARBA" id="ARBA00023002"/>
    </source>
</evidence>
<accession>A0A4Z1FTU7</accession>
<dbReference type="InterPro" id="IPR002347">
    <property type="entry name" value="SDR_fam"/>
</dbReference>
<feature type="region of interest" description="Disordered" evidence="3">
    <location>
        <begin position="1"/>
        <end position="22"/>
    </location>
</feature>
<proteinExistence type="inferred from homology"/>
<evidence type="ECO:0000256" key="3">
    <source>
        <dbReference type="SAM" id="MobiDB-lite"/>
    </source>
</evidence>
<dbReference type="EMBL" id="PQXI01000060">
    <property type="protein sequence ID" value="TGO26392.1"/>
    <property type="molecule type" value="Genomic_DNA"/>
</dbReference>
<dbReference type="Pfam" id="PF00106">
    <property type="entry name" value="adh_short"/>
    <property type="match status" value="1"/>
</dbReference>
<evidence type="ECO:0000313" key="5">
    <source>
        <dbReference type="Proteomes" id="UP000297910"/>
    </source>
</evidence>
<keyword evidence="2" id="KW-0560">Oxidoreductase</keyword>
<protein>
    <recommendedName>
        <fullName evidence="6">Short-chain dehydrogenase</fullName>
    </recommendedName>
</protein>
<dbReference type="InterPro" id="IPR036291">
    <property type="entry name" value="NAD(P)-bd_dom_sf"/>
</dbReference>
<comment type="similarity">
    <text evidence="1">Belongs to the short-chain dehydrogenases/reductases (SDR) family.</text>
</comment>
<dbReference type="AlphaFoldDB" id="A0A4Z1FTU7"/>
<keyword evidence="5" id="KW-1185">Reference proteome</keyword>
<gene>
    <name evidence="4" type="ORF">BPAE_0060g00070</name>
</gene>
<evidence type="ECO:0000256" key="1">
    <source>
        <dbReference type="ARBA" id="ARBA00006484"/>
    </source>
</evidence>
<feature type="region of interest" description="Disordered" evidence="3">
    <location>
        <begin position="289"/>
        <end position="316"/>
    </location>
</feature>
<dbReference type="PANTHER" id="PTHR24320:SF272">
    <property type="entry name" value="NAD(P)-BINDING ROSSMANN-FOLD SUPERFAMILY PROTEIN"/>
    <property type="match status" value="1"/>
</dbReference>
<comment type="caution">
    <text evidence="4">The sequence shown here is derived from an EMBL/GenBank/DDBJ whole genome shotgun (WGS) entry which is preliminary data.</text>
</comment>
<dbReference type="PANTHER" id="PTHR24320">
    <property type="entry name" value="RETINOL DEHYDROGENASE"/>
    <property type="match status" value="1"/>
</dbReference>